<dbReference type="PANTHER" id="PTHR46077:SF1">
    <property type="entry name" value="TOP1 BINDING ARGININE_SERINE RICH PROTEIN, E3 UBIQUITIN LIGASE"/>
    <property type="match status" value="1"/>
</dbReference>
<dbReference type="PANTHER" id="PTHR46077">
    <property type="entry name" value="E3 UBIQUITIN-PROTEIN LIGASE TOPORS"/>
    <property type="match status" value="1"/>
</dbReference>
<reference evidence="8 9" key="1">
    <citation type="submission" date="2016-07" db="EMBL/GenBank/DDBJ databases">
        <title>Pervasive Adenine N6-methylation of Active Genes in Fungi.</title>
        <authorList>
            <consortium name="DOE Joint Genome Institute"/>
            <person name="Mondo S.J."/>
            <person name="Dannebaum R.O."/>
            <person name="Kuo R.C."/>
            <person name="Labutti K."/>
            <person name="Haridas S."/>
            <person name="Kuo A."/>
            <person name="Salamov A."/>
            <person name="Ahrendt S.R."/>
            <person name="Lipzen A."/>
            <person name="Sullivan W."/>
            <person name="Andreopoulos W.B."/>
            <person name="Clum A."/>
            <person name="Lindquist E."/>
            <person name="Daum C."/>
            <person name="Ramamoorthy G.K."/>
            <person name="Gryganskyi A."/>
            <person name="Culley D."/>
            <person name="Magnuson J.K."/>
            <person name="James T.Y."/>
            <person name="O'Malley M.A."/>
            <person name="Stajich J.E."/>
            <person name="Spatafora J.W."/>
            <person name="Visel A."/>
            <person name="Grigoriev I.V."/>
        </authorList>
    </citation>
    <scope>NUCLEOTIDE SEQUENCE [LARGE SCALE GENOMIC DNA]</scope>
    <source>
        <strain evidence="8 9">CBS 931.73</strain>
    </source>
</reference>
<dbReference type="Gene3D" id="1.20.1390.10">
    <property type="entry name" value="PWI domain"/>
    <property type="match status" value="1"/>
</dbReference>
<name>A0A1Y1ZEM7_9FUNG</name>
<dbReference type="GO" id="GO:0061630">
    <property type="term" value="F:ubiquitin protein ligase activity"/>
    <property type="evidence" value="ECO:0007669"/>
    <property type="project" value="UniProtKB-EC"/>
</dbReference>
<organism evidence="8 9">
    <name type="scientific">Basidiobolus meristosporus CBS 931.73</name>
    <dbReference type="NCBI Taxonomy" id="1314790"/>
    <lineage>
        <taxon>Eukaryota</taxon>
        <taxon>Fungi</taxon>
        <taxon>Fungi incertae sedis</taxon>
        <taxon>Zoopagomycota</taxon>
        <taxon>Entomophthoromycotina</taxon>
        <taxon>Basidiobolomycetes</taxon>
        <taxon>Basidiobolales</taxon>
        <taxon>Basidiobolaceae</taxon>
        <taxon>Basidiobolus</taxon>
    </lineage>
</organism>
<proteinExistence type="predicted"/>
<comment type="catalytic activity">
    <reaction evidence="1">
        <text>S-ubiquitinyl-[E2 ubiquitin-conjugating enzyme]-L-cysteine + [acceptor protein]-L-lysine = [E2 ubiquitin-conjugating enzyme]-L-cysteine + N(6)-ubiquitinyl-[acceptor protein]-L-lysine.</text>
        <dbReference type="EC" id="2.3.2.27"/>
    </reaction>
</comment>
<dbReference type="OrthoDB" id="21204at2759"/>
<dbReference type="Pfam" id="PF26084">
    <property type="entry name" value="PWI_Topors"/>
    <property type="match status" value="1"/>
</dbReference>
<evidence type="ECO:0000256" key="4">
    <source>
        <dbReference type="ARBA" id="ARBA00023015"/>
    </source>
</evidence>
<evidence type="ECO:0000256" key="1">
    <source>
        <dbReference type="ARBA" id="ARBA00000900"/>
    </source>
</evidence>
<feature type="region of interest" description="Disordered" evidence="6">
    <location>
        <begin position="1"/>
        <end position="67"/>
    </location>
</feature>
<accession>A0A1Y1ZEM7</accession>
<dbReference type="Proteomes" id="UP000193498">
    <property type="component" value="Unassembled WGS sequence"/>
</dbReference>
<evidence type="ECO:0000256" key="5">
    <source>
        <dbReference type="ARBA" id="ARBA00023163"/>
    </source>
</evidence>
<feature type="domain" description="Topors PWI-like" evidence="7">
    <location>
        <begin position="179"/>
        <end position="248"/>
    </location>
</feature>
<protein>
    <recommendedName>
        <fullName evidence="2">RING-type E3 ubiquitin transferase</fullName>
        <ecNumber evidence="2">2.3.2.27</ecNumber>
    </recommendedName>
</protein>
<evidence type="ECO:0000256" key="3">
    <source>
        <dbReference type="ARBA" id="ARBA00022679"/>
    </source>
</evidence>
<evidence type="ECO:0000259" key="7">
    <source>
        <dbReference type="Pfam" id="PF26084"/>
    </source>
</evidence>
<feature type="compositionally biased region" description="Low complexity" evidence="6">
    <location>
        <begin position="110"/>
        <end position="126"/>
    </location>
</feature>
<dbReference type="GO" id="GO:0006513">
    <property type="term" value="P:protein monoubiquitination"/>
    <property type="evidence" value="ECO:0007669"/>
    <property type="project" value="TreeGrafter"/>
</dbReference>
<evidence type="ECO:0000256" key="6">
    <source>
        <dbReference type="SAM" id="MobiDB-lite"/>
    </source>
</evidence>
<feature type="region of interest" description="Disordered" evidence="6">
    <location>
        <begin position="280"/>
        <end position="309"/>
    </location>
</feature>
<feature type="region of interest" description="Disordered" evidence="6">
    <location>
        <begin position="107"/>
        <end position="140"/>
    </location>
</feature>
<feature type="compositionally biased region" description="Low complexity" evidence="6">
    <location>
        <begin position="21"/>
        <end position="35"/>
    </location>
</feature>
<keyword evidence="5" id="KW-0804">Transcription</keyword>
<keyword evidence="4" id="KW-0805">Transcription regulation</keyword>
<keyword evidence="9" id="KW-1185">Reference proteome</keyword>
<gene>
    <name evidence="8" type="ORF">K493DRAFT_403404</name>
</gene>
<dbReference type="EMBL" id="MCFE01000001">
    <property type="protein sequence ID" value="ORY08417.1"/>
    <property type="molecule type" value="Genomic_DNA"/>
</dbReference>
<sequence>MSTKLSTDEGVASPVPSVHTESPVDSEGSSDSSRSPNKRAHSDSEETEGSLSEEESDDEAEDHCPICLDDGDGKESDCPLCKVEFFSVISNIAFDTFKRFTFPPLVSSQGSASTSARPSPSSFRPQPYRRRRPPPQYGPIEVDEEQRTEAGLIYRYKLRAVHIGTNTHSGFQPAILQSQSSIDRVVPWIRRDLQVLLNDEDVELVKEHIIAIMKKMDMKSDRAIELLQPFLEDKSEHFVHELVAFARSSLNIHDYDRYVPYNIPQQLNDREHRRIHKMLLKENENLKKPKTAGEDVRSRGSESPEAPHP</sequence>
<dbReference type="InParanoid" id="A0A1Y1ZEM7"/>
<comment type="caution">
    <text evidence="8">The sequence shown here is derived from an EMBL/GenBank/DDBJ whole genome shotgun (WGS) entry which is preliminary data.</text>
</comment>
<feature type="compositionally biased region" description="Acidic residues" evidence="6">
    <location>
        <begin position="45"/>
        <end position="61"/>
    </location>
</feature>
<evidence type="ECO:0000313" key="8">
    <source>
        <dbReference type="EMBL" id="ORY08417.1"/>
    </source>
</evidence>
<dbReference type="AlphaFoldDB" id="A0A1Y1ZEM7"/>
<keyword evidence="3" id="KW-0808">Transferase</keyword>
<evidence type="ECO:0000256" key="2">
    <source>
        <dbReference type="ARBA" id="ARBA00012483"/>
    </source>
</evidence>
<dbReference type="GO" id="GO:0000209">
    <property type="term" value="P:protein polyubiquitination"/>
    <property type="evidence" value="ECO:0007669"/>
    <property type="project" value="TreeGrafter"/>
</dbReference>
<evidence type="ECO:0000313" key="9">
    <source>
        <dbReference type="Proteomes" id="UP000193498"/>
    </source>
</evidence>
<dbReference type="EC" id="2.3.2.27" evidence="2"/>
<dbReference type="InterPro" id="IPR058745">
    <property type="entry name" value="PWI_Topors"/>
</dbReference>
<dbReference type="STRING" id="1314790.A0A1Y1ZEM7"/>